<organism evidence="1 2">
    <name type="scientific">Portunus trituberculatus</name>
    <name type="common">Swimming crab</name>
    <name type="synonym">Neptunus trituberculatus</name>
    <dbReference type="NCBI Taxonomy" id="210409"/>
    <lineage>
        <taxon>Eukaryota</taxon>
        <taxon>Metazoa</taxon>
        <taxon>Ecdysozoa</taxon>
        <taxon>Arthropoda</taxon>
        <taxon>Crustacea</taxon>
        <taxon>Multicrustacea</taxon>
        <taxon>Malacostraca</taxon>
        <taxon>Eumalacostraca</taxon>
        <taxon>Eucarida</taxon>
        <taxon>Decapoda</taxon>
        <taxon>Pleocyemata</taxon>
        <taxon>Brachyura</taxon>
        <taxon>Eubrachyura</taxon>
        <taxon>Portunoidea</taxon>
        <taxon>Portunidae</taxon>
        <taxon>Portuninae</taxon>
        <taxon>Portunus</taxon>
    </lineage>
</organism>
<gene>
    <name evidence="1" type="ORF">E2C01_024688</name>
</gene>
<comment type="caution">
    <text evidence="1">The sequence shown here is derived from an EMBL/GenBank/DDBJ whole genome shotgun (WGS) entry which is preliminary data.</text>
</comment>
<name>A0A5B7EAZ3_PORTR</name>
<dbReference type="EMBL" id="VSRR010002428">
    <property type="protein sequence ID" value="MPC31400.1"/>
    <property type="molecule type" value="Genomic_DNA"/>
</dbReference>
<protein>
    <submittedName>
        <fullName evidence="1">Uncharacterized protein</fullName>
    </submittedName>
</protein>
<keyword evidence="2" id="KW-1185">Reference proteome</keyword>
<reference evidence="1 2" key="1">
    <citation type="submission" date="2019-05" db="EMBL/GenBank/DDBJ databases">
        <title>Another draft genome of Portunus trituberculatus and its Hox gene families provides insights of decapod evolution.</title>
        <authorList>
            <person name="Jeong J.-H."/>
            <person name="Song I."/>
            <person name="Kim S."/>
            <person name="Choi T."/>
            <person name="Kim D."/>
            <person name="Ryu S."/>
            <person name="Kim W."/>
        </authorList>
    </citation>
    <scope>NUCLEOTIDE SEQUENCE [LARGE SCALE GENOMIC DNA]</scope>
    <source>
        <tissue evidence="1">Muscle</tissue>
    </source>
</reference>
<evidence type="ECO:0000313" key="1">
    <source>
        <dbReference type="EMBL" id="MPC31400.1"/>
    </source>
</evidence>
<proteinExistence type="predicted"/>
<dbReference type="Proteomes" id="UP000324222">
    <property type="component" value="Unassembled WGS sequence"/>
</dbReference>
<evidence type="ECO:0000313" key="2">
    <source>
        <dbReference type="Proteomes" id="UP000324222"/>
    </source>
</evidence>
<accession>A0A5B7EAZ3</accession>
<dbReference type="AlphaFoldDB" id="A0A5B7EAZ3"/>
<sequence>MRCGVGVVSVLRRNSVWWLGFNERVMRCGVGMSKSKVCESVPALESLSTSLTCHVALLQLVLLAPHHIKVWFVHHCHGHADPALVARVNLNDLDGRDRVTGLRKLSPLFLSILSPTLSLPSTHLPHGSVVWLAQHEDLGARGEVLLGREVHLVPVGVYTNVLHNGLQGVRLHHFGPHLLQRHLATLPCDVPETRSVGVGVSVGAQVL</sequence>